<keyword evidence="1" id="KW-0732">Signal</keyword>
<evidence type="ECO:0000313" key="3">
    <source>
        <dbReference type="EMBL" id="MBA4541751.1"/>
    </source>
</evidence>
<feature type="signal peptide" evidence="1">
    <location>
        <begin position="1"/>
        <end position="19"/>
    </location>
</feature>
<keyword evidence="4" id="KW-1185">Reference proteome</keyword>
<dbReference type="GO" id="GO:0008233">
    <property type="term" value="F:peptidase activity"/>
    <property type="evidence" value="ECO:0007669"/>
    <property type="project" value="UniProtKB-KW"/>
</dbReference>
<dbReference type="EMBL" id="JACEIP010000002">
    <property type="protein sequence ID" value="MBA4541751.1"/>
    <property type="molecule type" value="Genomic_DNA"/>
</dbReference>
<dbReference type="PROSITE" id="PS51257">
    <property type="entry name" value="PROKAR_LIPOPROTEIN"/>
    <property type="match status" value="1"/>
</dbReference>
<dbReference type="RefSeq" id="WP_033100989.1">
    <property type="nucleotide sequence ID" value="NZ_JACEIP010000002.1"/>
</dbReference>
<dbReference type="OrthoDB" id="2476445at2"/>
<gene>
    <name evidence="3" type="ORF">H1164_02395</name>
</gene>
<evidence type="ECO:0000256" key="1">
    <source>
        <dbReference type="SAM" id="SignalP"/>
    </source>
</evidence>
<comment type="caution">
    <text evidence="3">The sequence shown here is derived from an EMBL/GenBank/DDBJ whole genome shotgun (WGS) entry which is preliminary data.</text>
</comment>
<organism evidence="3 4">
    <name type="scientific">Thermoactinomyces daqus</name>
    <dbReference type="NCBI Taxonomy" id="1329516"/>
    <lineage>
        <taxon>Bacteria</taxon>
        <taxon>Bacillati</taxon>
        <taxon>Bacillota</taxon>
        <taxon>Bacilli</taxon>
        <taxon>Bacillales</taxon>
        <taxon>Thermoactinomycetaceae</taxon>
        <taxon>Thermoactinomyces</taxon>
    </lineage>
</organism>
<dbReference type="InterPro" id="IPR025748">
    <property type="entry name" value="PrcB_C_dom"/>
</dbReference>
<sequence length="148" mass="16390">MRKLIALMPILLLMTSCQIADAPGLTGGLKMEEPKENITFHTIEPSGLPEEIQKQVNQKLATPKKQAVLFHEDSRHFALITLGERKTAGYTITVDQVVRRGNTVTVYATEKTPAKGSFAAQVITHPSIIITFSAKQPVQHLEVKWTQS</sequence>
<proteinExistence type="predicted"/>
<dbReference type="GO" id="GO:0006508">
    <property type="term" value="P:proteolysis"/>
    <property type="evidence" value="ECO:0007669"/>
    <property type="project" value="UniProtKB-KW"/>
</dbReference>
<evidence type="ECO:0000259" key="2">
    <source>
        <dbReference type="Pfam" id="PF14343"/>
    </source>
</evidence>
<feature type="domain" description="PrcB C-terminal" evidence="2">
    <location>
        <begin position="79"/>
        <end position="132"/>
    </location>
</feature>
<reference evidence="3 4" key="1">
    <citation type="submission" date="2020-07" db="EMBL/GenBank/DDBJ databases">
        <authorList>
            <person name="Feng H."/>
        </authorList>
    </citation>
    <scope>NUCLEOTIDE SEQUENCE [LARGE SCALE GENOMIC DNA]</scope>
    <source>
        <strain evidence="4">s-11</strain>
    </source>
</reference>
<accession>A0A7W1X819</accession>
<dbReference type="Pfam" id="PF14343">
    <property type="entry name" value="PrcB_C"/>
    <property type="match status" value="1"/>
</dbReference>
<dbReference type="AlphaFoldDB" id="A0A7W1X819"/>
<feature type="chain" id="PRO_5038383597" evidence="1">
    <location>
        <begin position="20"/>
        <end position="148"/>
    </location>
</feature>
<evidence type="ECO:0000313" key="4">
    <source>
        <dbReference type="Proteomes" id="UP000530514"/>
    </source>
</evidence>
<keyword evidence="3" id="KW-0378">Hydrolase</keyword>
<name>A0A7W1X819_9BACL</name>
<protein>
    <submittedName>
        <fullName evidence="3">Protease complex subunit PrcB family protein</fullName>
    </submittedName>
</protein>
<dbReference type="Proteomes" id="UP000530514">
    <property type="component" value="Unassembled WGS sequence"/>
</dbReference>
<keyword evidence="3" id="KW-0645">Protease</keyword>